<keyword evidence="2" id="KW-1185">Reference proteome</keyword>
<protein>
    <submittedName>
        <fullName evidence="1">CLUMA_CG003361, isoform A</fullName>
    </submittedName>
</protein>
<dbReference type="EMBL" id="CVRI01000013">
    <property type="protein sequence ID" value="CRK89553.1"/>
    <property type="molecule type" value="Genomic_DNA"/>
</dbReference>
<proteinExistence type="predicted"/>
<organism evidence="1 2">
    <name type="scientific">Clunio marinus</name>
    <dbReference type="NCBI Taxonomy" id="568069"/>
    <lineage>
        <taxon>Eukaryota</taxon>
        <taxon>Metazoa</taxon>
        <taxon>Ecdysozoa</taxon>
        <taxon>Arthropoda</taxon>
        <taxon>Hexapoda</taxon>
        <taxon>Insecta</taxon>
        <taxon>Pterygota</taxon>
        <taxon>Neoptera</taxon>
        <taxon>Endopterygota</taxon>
        <taxon>Diptera</taxon>
        <taxon>Nematocera</taxon>
        <taxon>Chironomoidea</taxon>
        <taxon>Chironomidae</taxon>
        <taxon>Clunio</taxon>
    </lineage>
</organism>
<gene>
    <name evidence="1" type="ORF">CLUMA_CG003361</name>
</gene>
<dbReference type="AlphaFoldDB" id="A0A1J1HTQ0"/>
<sequence length="60" mass="7100">MNILSYGPFKLTNFCCLRIHFQFRFNELDLLSVCRPFVLEKYIKSEKGIQKMRTSLGPNN</sequence>
<dbReference type="Proteomes" id="UP000183832">
    <property type="component" value="Unassembled WGS sequence"/>
</dbReference>
<accession>A0A1J1HTQ0</accession>
<evidence type="ECO:0000313" key="2">
    <source>
        <dbReference type="Proteomes" id="UP000183832"/>
    </source>
</evidence>
<name>A0A1J1HTQ0_9DIPT</name>
<evidence type="ECO:0000313" key="1">
    <source>
        <dbReference type="EMBL" id="CRK89553.1"/>
    </source>
</evidence>
<reference evidence="1 2" key="1">
    <citation type="submission" date="2015-04" db="EMBL/GenBank/DDBJ databases">
        <authorList>
            <person name="Syromyatnikov M.Y."/>
            <person name="Popov V.N."/>
        </authorList>
    </citation>
    <scope>NUCLEOTIDE SEQUENCE [LARGE SCALE GENOMIC DNA]</scope>
</reference>